<proteinExistence type="predicted"/>
<sequence>MEKTDVTDAGPNTLPMQSFISFALILDWNPQMRTMLSYTAAGYLHI</sequence>
<accession>A0A0A9GS37</accession>
<evidence type="ECO:0000313" key="1">
    <source>
        <dbReference type="EMBL" id="JAE26214.1"/>
    </source>
</evidence>
<dbReference type="EMBL" id="GBRH01171682">
    <property type="protein sequence ID" value="JAE26214.1"/>
    <property type="molecule type" value="Transcribed_RNA"/>
</dbReference>
<protein>
    <submittedName>
        <fullName evidence="1">Uncharacterized protein</fullName>
    </submittedName>
</protein>
<reference evidence="1" key="1">
    <citation type="submission" date="2014-09" db="EMBL/GenBank/DDBJ databases">
        <authorList>
            <person name="Magalhaes I.L.F."/>
            <person name="Oliveira U."/>
            <person name="Santos F.R."/>
            <person name="Vidigal T.H.D.A."/>
            <person name="Brescovit A.D."/>
            <person name="Santos A.J."/>
        </authorList>
    </citation>
    <scope>NUCLEOTIDE SEQUENCE</scope>
    <source>
        <tissue evidence="1">Shoot tissue taken approximately 20 cm above the soil surface</tissue>
    </source>
</reference>
<name>A0A0A9GS37_ARUDO</name>
<dbReference type="AlphaFoldDB" id="A0A0A9GS37"/>
<organism evidence="1">
    <name type="scientific">Arundo donax</name>
    <name type="common">Giant reed</name>
    <name type="synonym">Donax arundinaceus</name>
    <dbReference type="NCBI Taxonomy" id="35708"/>
    <lineage>
        <taxon>Eukaryota</taxon>
        <taxon>Viridiplantae</taxon>
        <taxon>Streptophyta</taxon>
        <taxon>Embryophyta</taxon>
        <taxon>Tracheophyta</taxon>
        <taxon>Spermatophyta</taxon>
        <taxon>Magnoliopsida</taxon>
        <taxon>Liliopsida</taxon>
        <taxon>Poales</taxon>
        <taxon>Poaceae</taxon>
        <taxon>PACMAD clade</taxon>
        <taxon>Arundinoideae</taxon>
        <taxon>Arundineae</taxon>
        <taxon>Arundo</taxon>
    </lineage>
</organism>
<reference evidence="1" key="2">
    <citation type="journal article" date="2015" name="Data Brief">
        <title>Shoot transcriptome of the giant reed, Arundo donax.</title>
        <authorList>
            <person name="Barrero R.A."/>
            <person name="Guerrero F.D."/>
            <person name="Moolhuijzen P."/>
            <person name="Goolsby J.A."/>
            <person name="Tidwell J."/>
            <person name="Bellgard S.E."/>
            <person name="Bellgard M.I."/>
        </authorList>
    </citation>
    <scope>NUCLEOTIDE SEQUENCE</scope>
    <source>
        <tissue evidence="1">Shoot tissue taken approximately 20 cm above the soil surface</tissue>
    </source>
</reference>